<name>A0A091DYB7_FUKDA</name>
<evidence type="ECO:0000313" key="2">
    <source>
        <dbReference type="EMBL" id="KFO37104.1"/>
    </source>
</evidence>
<dbReference type="Proteomes" id="UP000028990">
    <property type="component" value="Unassembled WGS sequence"/>
</dbReference>
<protein>
    <submittedName>
        <fullName evidence="2">Uncharacterized protein</fullName>
    </submittedName>
</protein>
<reference evidence="2 3" key="1">
    <citation type="submission" date="2013-11" db="EMBL/GenBank/DDBJ databases">
        <title>The Damaraland mole rat (Fukomys damarensis) genome and evolution of African mole rats.</title>
        <authorList>
            <person name="Gladyshev V.N."/>
            <person name="Fang X."/>
        </authorList>
    </citation>
    <scope>NUCLEOTIDE SEQUENCE [LARGE SCALE GENOMIC DNA]</scope>
    <source>
        <tissue evidence="2">Liver</tissue>
    </source>
</reference>
<feature type="compositionally biased region" description="Polar residues" evidence="1">
    <location>
        <begin position="68"/>
        <end position="83"/>
    </location>
</feature>
<keyword evidence="3" id="KW-1185">Reference proteome</keyword>
<dbReference type="AlphaFoldDB" id="A0A091DYB7"/>
<gene>
    <name evidence="2" type="ORF">H920_01485</name>
</gene>
<evidence type="ECO:0000313" key="3">
    <source>
        <dbReference type="Proteomes" id="UP000028990"/>
    </source>
</evidence>
<accession>A0A091DYB7</accession>
<dbReference type="EMBL" id="KN121103">
    <property type="protein sequence ID" value="KFO37104.1"/>
    <property type="molecule type" value="Genomic_DNA"/>
</dbReference>
<proteinExistence type="predicted"/>
<evidence type="ECO:0000256" key="1">
    <source>
        <dbReference type="SAM" id="MobiDB-lite"/>
    </source>
</evidence>
<organism evidence="2 3">
    <name type="scientific">Fukomys damarensis</name>
    <name type="common">Damaraland mole rat</name>
    <name type="synonym">Cryptomys damarensis</name>
    <dbReference type="NCBI Taxonomy" id="885580"/>
    <lineage>
        <taxon>Eukaryota</taxon>
        <taxon>Metazoa</taxon>
        <taxon>Chordata</taxon>
        <taxon>Craniata</taxon>
        <taxon>Vertebrata</taxon>
        <taxon>Euteleostomi</taxon>
        <taxon>Mammalia</taxon>
        <taxon>Eutheria</taxon>
        <taxon>Euarchontoglires</taxon>
        <taxon>Glires</taxon>
        <taxon>Rodentia</taxon>
        <taxon>Hystricomorpha</taxon>
        <taxon>Bathyergidae</taxon>
        <taxon>Fukomys</taxon>
    </lineage>
</organism>
<feature type="region of interest" description="Disordered" evidence="1">
    <location>
        <begin position="54"/>
        <end position="83"/>
    </location>
</feature>
<sequence>MKTAAIPSHREDPRAPPPMRKTAKSASGKPATASYSWKINSVQSRPLVLFYATGNYPQVDPPRPDQADSVQLSIPSRPSGNPP</sequence>
<feature type="region of interest" description="Disordered" evidence="1">
    <location>
        <begin position="1"/>
        <end position="34"/>
    </location>
</feature>